<evidence type="ECO:0000313" key="2">
    <source>
        <dbReference type="EMBL" id="KLU05198.1"/>
    </source>
</evidence>
<dbReference type="STRING" id="595434.RISK_002774"/>
<comment type="caution">
    <text evidence="2">The sequence shown here is derived from an EMBL/GenBank/DDBJ whole genome shotgun (WGS) entry which is preliminary data.</text>
</comment>
<evidence type="ECO:0000313" key="3">
    <source>
        <dbReference type="Proteomes" id="UP000036367"/>
    </source>
</evidence>
<reference evidence="2" key="1">
    <citation type="submission" date="2015-05" db="EMBL/GenBank/DDBJ databases">
        <title>Permanent draft genome of Rhodopirellula islandicus K833.</title>
        <authorList>
            <person name="Kizina J."/>
            <person name="Richter M."/>
            <person name="Glockner F.O."/>
            <person name="Harder J."/>
        </authorList>
    </citation>
    <scope>NUCLEOTIDE SEQUENCE [LARGE SCALE GENOMIC DNA]</scope>
    <source>
        <strain evidence="2">K833</strain>
    </source>
</reference>
<dbReference type="EMBL" id="LECT01000022">
    <property type="protein sequence ID" value="KLU05198.1"/>
    <property type="molecule type" value="Genomic_DNA"/>
</dbReference>
<dbReference type="Proteomes" id="UP000036367">
    <property type="component" value="Unassembled WGS sequence"/>
</dbReference>
<dbReference type="AlphaFoldDB" id="A0A0J1BF28"/>
<feature type="coiled-coil region" evidence="1">
    <location>
        <begin position="158"/>
        <end position="185"/>
    </location>
</feature>
<organism evidence="2 3">
    <name type="scientific">Rhodopirellula islandica</name>
    <dbReference type="NCBI Taxonomy" id="595434"/>
    <lineage>
        <taxon>Bacteria</taxon>
        <taxon>Pseudomonadati</taxon>
        <taxon>Planctomycetota</taxon>
        <taxon>Planctomycetia</taxon>
        <taxon>Pirellulales</taxon>
        <taxon>Pirellulaceae</taxon>
        <taxon>Rhodopirellula</taxon>
    </lineage>
</organism>
<keyword evidence="1" id="KW-0175">Coiled coil</keyword>
<accession>A0A0J1BF28</accession>
<proteinExistence type="predicted"/>
<dbReference type="PATRIC" id="fig|595434.4.peg.2644"/>
<sequence>MRIARLERQESLQTQKEIAELQQGSTLAAQIDVWKRLADNTRLRGDMSPDRIELAAYEYQCRKRIEASLGLDAFNRTGEQFDPEKVAEDVVSSLFLYRTICGAAGIVGSSDARAFLAKLSEDLSFNLSLSSVCDEYAAKVEELCNKIDHDLTLSGSSNDDLKGLLEHAGQKCRSLEHELANSMAEDLGCVLYDSPN</sequence>
<evidence type="ECO:0000256" key="1">
    <source>
        <dbReference type="SAM" id="Coils"/>
    </source>
</evidence>
<protein>
    <submittedName>
        <fullName evidence="2">Uncharacterized protein</fullName>
    </submittedName>
</protein>
<name>A0A0J1BF28_RHOIS</name>
<keyword evidence="3" id="KW-1185">Reference proteome</keyword>
<gene>
    <name evidence="2" type="ORF">RISK_002774</name>
</gene>